<feature type="compositionally biased region" description="Basic and acidic residues" evidence="1">
    <location>
        <begin position="575"/>
        <end position="585"/>
    </location>
</feature>
<reference evidence="3 4" key="1">
    <citation type="journal article" date="2024" name="Commun. Biol.">
        <title>Comparative genomic analysis of thermophilic fungi reveals convergent evolutionary adaptations and gene losses.</title>
        <authorList>
            <person name="Steindorff A.S."/>
            <person name="Aguilar-Pontes M.V."/>
            <person name="Robinson A.J."/>
            <person name="Andreopoulos B."/>
            <person name="LaButti K."/>
            <person name="Kuo A."/>
            <person name="Mondo S."/>
            <person name="Riley R."/>
            <person name="Otillar R."/>
            <person name="Haridas S."/>
            <person name="Lipzen A."/>
            <person name="Grimwood J."/>
            <person name="Schmutz J."/>
            <person name="Clum A."/>
            <person name="Reid I.D."/>
            <person name="Moisan M.C."/>
            <person name="Butler G."/>
            <person name="Nguyen T.T.M."/>
            <person name="Dewar K."/>
            <person name="Conant G."/>
            <person name="Drula E."/>
            <person name="Henrissat B."/>
            <person name="Hansel C."/>
            <person name="Singer S."/>
            <person name="Hutchinson M.I."/>
            <person name="de Vries R.P."/>
            <person name="Natvig D.O."/>
            <person name="Powell A.J."/>
            <person name="Tsang A."/>
            <person name="Grigoriev I.V."/>
        </authorList>
    </citation>
    <scope>NUCLEOTIDE SEQUENCE [LARGE SCALE GENOMIC DNA]</scope>
    <source>
        <strain evidence="3 4">CBS 494.80</strain>
    </source>
</reference>
<feature type="compositionally biased region" description="Basic and acidic residues" evidence="1">
    <location>
        <begin position="511"/>
        <end position="531"/>
    </location>
</feature>
<feature type="domain" description="YTH" evidence="2">
    <location>
        <begin position="710"/>
        <end position="843"/>
    </location>
</feature>
<feature type="compositionally biased region" description="Polar residues" evidence="1">
    <location>
        <begin position="238"/>
        <end position="257"/>
    </location>
</feature>
<feature type="compositionally biased region" description="Basic and acidic residues" evidence="1">
    <location>
        <begin position="540"/>
        <end position="562"/>
    </location>
</feature>
<feature type="region of interest" description="Disordered" evidence="1">
    <location>
        <begin position="651"/>
        <end position="676"/>
    </location>
</feature>
<feature type="region of interest" description="Disordered" evidence="1">
    <location>
        <begin position="466"/>
        <end position="623"/>
    </location>
</feature>
<dbReference type="Pfam" id="PF04146">
    <property type="entry name" value="YTH"/>
    <property type="match status" value="1"/>
</dbReference>
<feature type="compositionally biased region" description="Basic and acidic residues" evidence="1">
    <location>
        <begin position="665"/>
        <end position="674"/>
    </location>
</feature>
<feature type="region of interest" description="Disordered" evidence="1">
    <location>
        <begin position="288"/>
        <end position="375"/>
    </location>
</feature>
<feature type="region of interest" description="Disordered" evidence="1">
    <location>
        <begin position="121"/>
        <end position="274"/>
    </location>
</feature>
<feature type="compositionally biased region" description="Polar residues" evidence="1">
    <location>
        <begin position="67"/>
        <end position="79"/>
    </location>
</feature>
<proteinExistence type="predicted"/>
<evidence type="ECO:0000256" key="1">
    <source>
        <dbReference type="SAM" id="MobiDB-lite"/>
    </source>
</evidence>
<feature type="compositionally biased region" description="Basic and acidic residues" evidence="1">
    <location>
        <begin position="296"/>
        <end position="320"/>
    </location>
</feature>
<feature type="compositionally biased region" description="Basic and acidic residues" evidence="1">
    <location>
        <begin position="334"/>
        <end position="375"/>
    </location>
</feature>
<accession>A0ABR4D132</accession>
<dbReference type="Gene3D" id="3.10.590.10">
    <property type="entry name" value="ph1033 like domains"/>
    <property type="match status" value="1"/>
</dbReference>
<dbReference type="CDD" id="cd21134">
    <property type="entry name" value="YTH"/>
    <property type="match status" value="1"/>
</dbReference>
<dbReference type="PANTHER" id="PTHR12357">
    <property type="entry name" value="YTH YT521-B HOMOLOGY DOMAIN-CONTAINING"/>
    <property type="match status" value="1"/>
</dbReference>
<feature type="compositionally biased region" description="Pro residues" evidence="1">
    <location>
        <begin position="91"/>
        <end position="101"/>
    </location>
</feature>
<sequence>MWPNNNAFGTNGQFQNNFNQDGYPPSPFAGQAIPGQQYFAQQPNMMQFEDGNSEGFQPEVGLFNSGAYSQNQFTSSGPPQFSPAAYDISPPAAPAPRPPPAQINARAAELKAQLLALQKGRANSGTPPIQPNLALATKQTTRGEGSSSLRESPKTPISAADKQERERNLTELISQYSEPKPEAASVKKENNNHNASSIQRIPVHMGAKSQAPSLGSPTNIMKAVKNGSNSGGDGEKPVNNTANGKTLGKQHTSNGSVSEGEISDEQGPELKENTAAIRMKIIESQTGGIISNIEEPTSRRVGEERSEKPYRRPSRDESPPRRPPPTNPRSQVQRNRDDYRDEVDARLEKRPYESYRPEHKPEHKSETSLFSDSERLALQRRDRREEAARRPEPIEQTREEVINRPYREQKPPTLVDLLPLDEDLREWLEITGYHNATYRSKILNRRRAIAALDAQRDKLLAEMELDERGGVPPVTGTQGLPSSMLPPPIPNKIGDRAEPASRATGAVSSDSPRDRVVSNKRPHSDVDDQRSEVNGGGKLARIDDRSYQSERIKEEDGPEYRRPRSGGLNTPRRSPPVERREREPSPSRPRYGSRGRSRERDSSPGSGRRAFENRPAARGRGYDADSFWDREEFPEPRGRGGFMVRGNYRGRAYDPHYRSRGRGTGRGDSREGRDFNMNAEVKTESGYGSKNAGKPFKDLKGFSRGGRGDTRYFIVKSFNEENVIKCIQDGIWTTQVQNGSIFKDAFLNCKNVILVFSINKSRAFQGYARMESLPGSVPCPTWQRNINWESTGAFRVRWLVVCSTRFQRIGHLKNRLNDNLAVLIGKDGQEIEEECGGELIRLIGEEADAVLGGQGEFDGRW</sequence>
<comment type="caution">
    <text evidence="3">The sequence shown here is derived from an EMBL/GenBank/DDBJ whole genome shotgun (WGS) entry which is preliminary data.</text>
</comment>
<dbReference type="InterPro" id="IPR007275">
    <property type="entry name" value="YTH_domain"/>
</dbReference>
<feature type="region of interest" description="Disordered" evidence="1">
    <location>
        <begin position="67"/>
        <end position="101"/>
    </location>
</feature>
<dbReference type="InterPro" id="IPR045168">
    <property type="entry name" value="YTH_prot"/>
</dbReference>
<evidence type="ECO:0000313" key="4">
    <source>
        <dbReference type="Proteomes" id="UP001595075"/>
    </source>
</evidence>
<organism evidence="3 4">
    <name type="scientific">Oculimacula yallundae</name>
    <dbReference type="NCBI Taxonomy" id="86028"/>
    <lineage>
        <taxon>Eukaryota</taxon>
        <taxon>Fungi</taxon>
        <taxon>Dikarya</taxon>
        <taxon>Ascomycota</taxon>
        <taxon>Pezizomycotina</taxon>
        <taxon>Leotiomycetes</taxon>
        <taxon>Helotiales</taxon>
        <taxon>Ploettnerulaceae</taxon>
        <taxon>Oculimacula</taxon>
    </lineage>
</organism>
<feature type="compositionally biased region" description="Polar residues" evidence="1">
    <location>
        <begin position="210"/>
        <end position="219"/>
    </location>
</feature>
<feature type="compositionally biased region" description="Polar residues" evidence="1">
    <location>
        <begin position="137"/>
        <end position="150"/>
    </location>
</feature>
<gene>
    <name evidence="3" type="ORF">VTL71DRAFT_781</name>
</gene>
<evidence type="ECO:0000313" key="3">
    <source>
        <dbReference type="EMBL" id="KAL2075838.1"/>
    </source>
</evidence>
<keyword evidence="4" id="KW-1185">Reference proteome</keyword>
<protein>
    <recommendedName>
        <fullName evidence="2">YTH domain-containing protein</fullName>
    </recommendedName>
</protein>
<dbReference type="PROSITE" id="PS50882">
    <property type="entry name" value="YTH"/>
    <property type="match status" value="1"/>
</dbReference>
<dbReference type="PANTHER" id="PTHR12357:SF3">
    <property type="entry name" value="YTH DOMAIN-CONTAINING PROTEIN 1"/>
    <property type="match status" value="1"/>
</dbReference>
<feature type="compositionally biased region" description="Basic and acidic residues" evidence="1">
    <location>
        <begin position="179"/>
        <end position="191"/>
    </location>
</feature>
<evidence type="ECO:0000259" key="2">
    <source>
        <dbReference type="PROSITE" id="PS50882"/>
    </source>
</evidence>
<name>A0ABR4D132_9HELO</name>
<dbReference type="EMBL" id="JAZHXI010000001">
    <property type="protein sequence ID" value="KAL2075838.1"/>
    <property type="molecule type" value="Genomic_DNA"/>
</dbReference>
<dbReference type="Proteomes" id="UP001595075">
    <property type="component" value="Unassembled WGS sequence"/>
</dbReference>